<reference evidence="3" key="1">
    <citation type="submission" date="2019-10" db="EMBL/GenBank/DDBJ databases">
        <title>Metagenomic sequencing of thiosulfate-disproportionating enrichment culture.</title>
        <authorList>
            <person name="Umezawa K."/>
            <person name="Kojima H."/>
            <person name="Fukui M."/>
        </authorList>
    </citation>
    <scope>NUCLEOTIDE SEQUENCE</scope>
    <source>
        <strain evidence="3">45J</strain>
    </source>
</reference>
<dbReference type="InterPro" id="IPR023825">
    <property type="entry name" value="CRISPR-assoc_RAMP_BGP1436"/>
</dbReference>
<dbReference type="Pfam" id="PF03787">
    <property type="entry name" value="RAMPs"/>
    <property type="match status" value="2"/>
</dbReference>
<sequence>MERARFNIIKSKAGKTIVEVIFSNNKKVPLSSNLNHSDPLSLNGKEIEVEREKGQIIKIICEDKVLYDKSNKPTSVPSQRKSSPSQALAHNNADIYSKAPYNFIPLNEKVISAENPPDFDRYHTDRFNRFTGYIDLEIKALTPLYIRDALTMEEYRERGEMEKNDKTFINPDFFSPGGILRIPGSSLRGMIRTMVEIVSYGKFESFEKDRKFHFRSFADKSLDLREQYREKILGGDKDTGYYPKVNAGYLVKEGLDYYIIPAKKISGTQFFRVEEKDILKSNVISEKMKKFSHYSCKNSKHNVKSQTAGECPKCNKPLVQIYEPNEKYKIGFKPVKFKYEPPKKHTNHSVPLYYAKITDIWKVDDPSASQRALTGMLVLSNWMRGPRGKEGKHLHWVIGPEDNSRKLELAEGVLDNYRNDKWREKDTDLLEYFKNKNSEAKVPCFYVERNGKVISFGHTGLFRVAYEKSLKEFSTNELKKVESIDIAEAIFGNETNFAGRIFVEDAYLEGEPQKALLDTDIPKILSNPKPTTFQHYLEQDISKISIDDKDNIRGLKTYNSETNIRGYKLYWHRTPEGWEEIEISYDEKKFYELLGKYQINKKDFQPYILEEKNKKIRISLNNLPDNIRQIVFESIGIYETQHTKLTPVKEGTTFRGRIRFENLSNVELGALLFVLDLPENLAHKLGMGKPLGLGSVEIKPTLYISNREKRYKDLFSEWAGIEKSADNNKFKKAFEDYMHNNEKKQSLWEVSRLKELKQMLDIKSKPDNSKTTYMVVDEFRKRKVLPKPTDV</sequence>
<comment type="caution">
    <text evidence="3">The sequence shown here is derived from an EMBL/GenBank/DDBJ whole genome shotgun (WGS) entry which is preliminary data.</text>
</comment>
<dbReference type="InterPro" id="IPR052216">
    <property type="entry name" value="CRISPR_Csm3_endoribonuclease"/>
</dbReference>
<dbReference type="InterPro" id="IPR005537">
    <property type="entry name" value="RAMP_III_fam"/>
</dbReference>
<gene>
    <name evidence="3" type="ORF">A45J_2075</name>
</gene>
<keyword evidence="1" id="KW-0051">Antiviral defense</keyword>
<feature type="domain" description="CRISPR type III-associated protein" evidence="2">
    <location>
        <begin position="460"/>
        <end position="697"/>
    </location>
</feature>
<organism evidence="3">
    <name type="scientific">hot springs metagenome</name>
    <dbReference type="NCBI Taxonomy" id="433727"/>
    <lineage>
        <taxon>unclassified sequences</taxon>
        <taxon>metagenomes</taxon>
        <taxon>ecological metagenomes</taxon>
    </lineage>
</organism>
<dbReference type="PANTHER" id="PTHR35579:SF3">
    <property type="entry name" value="CRISPR SYSTEM CMS ENDORIBONUCLEASE CSM3"/>
    <property type="match status" value="1"/>
</dbReference>
<evidence type="ECO:0000259" key="2">
    <source>
        <dbReference type="Pfam" id="PF03787"/>
    </source>
</evidence>
<evidence type="ECO:0000313" key="3">
    <source>
        <dbReference type="EMBL" id="GER94314.1"/>
    </source>
</evidence>
<evidence type="ECO:0000256" key="1">
    <source>
        <dbReference type="ARBA" id="ARBA00023118"/>
    </source>
</evidence>
<proteinExistence type="predicted"/>
<protein>
    <submittedName>
        <fullName evidence="3">TIGR03986 family CRISPR-associated RAMP protein</fullName>
    </submittedName>
</protein>
<feature type="domain" description="CRISPR type III-associated protein" evidence="2">
    <location>
        <begin position="137"/>
        <end position="297"/>
    </location>
</feature>
<dbReference type="EMBL" id="BLAB01000001">
    <property type="protein sequence ID" value="GER94314.1"/>
    <property type="molecule type" value="Genomic_DNA"/>
</dbReference>
<accession>A0A5J4KYF5</accession>
<dbReference type="AlphaFoldDB" id="A0A5J4KYF5"/>
<dbReference type="GO" id="GO:0051607">
    <property type="term" value="P:defense response to virus"/>
    <property type="evidence" value="ECO:0007669"/>
    <property type="project" value="UniProtKB-KW"/>
</dbReference>
<name>A0A5J4KYF5_9ZZZZ</name>
<dbReference type="NCBIfam" id="TIGR03986">
    <property type="entry name" value="TIGR03986 family CRISPR-associated RAMP protein"/>
    <property type="match status" value="1"/>
</dbReference>
<dbReference type="PANTHER" id="PTHR35579">
    <property type="entry name" value="CRISPR SYSTEM CMS ENDORIBONUCLEASE CSM3"/>
    <property type="match status" value="1"/>
</dbReference>